<evidence type="ECO:0000313" key="1">
    <source>
        <dbReference type="EMBL" id="MDV0440865.1"/>
    </source>
</evidence>
<accession>A0AAE4MB25</accession>
<dbReference type="InterPro" id="IPR029062">
    <property type="entry name" value="Class_I_gatase-like"/>
</dbReference>
<dbReference type="Proteomes" id="UP001273136">
    <property type="component" value="Unassembled WGS sequence"/>
</dbReference>
<reference evidence="1" key="1">
    <citation type="submission" date="2023-06" db="EMBL/GenBank/DDBJ databases">
        <title>Genome sequence of Methancorpusculaceae sp. Ag1.</title>
        <authorList>
            <person name="Protasov E."/>
            <person name="Platt K."/>
            <person name="Poehlein A."/>
            <person name="Daniel R."/>
            <person name="Brune A."/>
        </authorList>
    </citation>
    <scope>NUCLEOTIDE SEQUENCE</scope>
    <source>
        <strain evidence="1">Ag1</strain>
    </source>
</reference>
<protein>
    <submittedName>
        <fullName evidence="1">Uncharacterized protein</fullName>
    </submittedName>
</protein>
<proteinExistence type="predicted"/>
<evidence type="ECO:0000313" key="2">
    <source>
        <dbReference type="Proteomes" id="UP001273136"/>
    </source>
</evidence>
<dbReference type="SUPFAM" id="SSF52317">
    <property type="entry name" value="Class I glutamine amidotransferase-like"/>
    <property type="match status" value="1"/>
</dbReference>
<sequence>MNENSGHVAVFWDSKMMFHRLVEDSCGYCEAVTPLMLAAPFYKGNYSGVIIPTGFGNLQYSKLLPALRAVSDRVEEYLEEGGRLFVYGAADSANSGNPYNWLPVEVEYHFEFAEHKLTIDESSPWKSLFDGYDTNAFPTDGWFTKYSGKPIAVAENGCPVFVECKIGEGTLLLATAHEYPADAFLKQFGAEGQTFRF</sequence>
<keyword evidence="2" id="KW-1185">Reference proteome</keyword>
<gene>
    <name evidence="1" type="ORF">McpAg1_00420</name>
</gene>
<comment type="caution">
    <text evidence="1">The sequence shown here is derived from an EMBL/GenBank/DDBJ whole genome shotgun (WGS) entry which is preliminary data.</text>
</comment>
<dbReference type="EMBL" id="JAWDKA010000001">
    <property type="protein sequence ID" value="MDV0440865.1"/>
    <property type="molecule type" value="Genomic_DNA"/>
</dbReference>
<dbReference type="RefSeq" id="WP_338093261.1">
    <property type="nucleotide sequence ID" value="NZ_JAWDKA010000001.1"/>
</dbReference>
<organism evidence="1 2">
    <name type="scientific">Methanorbis furvi</name>
    <dbReference type="NCBI Taxonomy" id="3028299"/>
    <lineage>
        <taxon>Archaea</taxon>
        <taxon>Methanobacteriati</taxon>
        <taxon>Methanobacteriota</taxon>
        <taxon>Stenosarchaea group</taxon>
        <taxon>Methanomicrobia</taxon>
        <taxon>Methanomicrobiales</taxon>
        <taxon>Methanocorpusculaceae</taxon>
        <taxon>Methanorbis</taxon>
    </lineage>
</organism>
<dbReference type="AlphaFoldDB" id="A0AAE4MB25"/>
<name>A0AAE4MB25_9EURY</name>